<sequence length="400" mass="43890">MTPSDPARYAFYLSYARTAPMGPGTPGDGDSTVRDLFTRLSDEVRALLGSNSPPVVGHFDDIDQPSADWKADLSRALSHADVFVALYSPKYFNKTLPLQERAAYVRRLTGRERALRLLPVLWVPWEPWNHQEERLASLTLDTQAEAYKENGLRALCRLAAYEPAYHQIVGTLARRIVAITKAAGPRPATPAVIDDAEAPEPGPAGMRLTVMVLAPVRAALPRDRPRAGYGQLAVEWHPFGGETPLSPAQMAANLAEHRHLAPRLTDAQIGFGPLAEGAVLVLVDPWILDSPGGRETVDAVADRLPEWAEVVVIADSDDPQYRDRGAELTATVNVILGSVRRQVRRILYADQLVERMPIVIDETLRAYLKTAPVFLPKGAVVPMPRITDDAGPSQEEDIDD</sequence>
<reference evidence="2 3" key="1">
    <citation type="submission" date="2018-06" db="EMBL/GenBank/DDBJ databases">
        <title>Genomic Encyclopedia of Type Strains, Phase III (KMG-III): the genomes of soil and plant-associated and newly described type strains.</title>
        <authorList>
            <person name="Whitman W."/>
        </authorList>
    </citation>
    <scope>NUCLEOTIDE SEQUENCE [LARGE SCALE GENOMIC DNA]</scope>
    <source>
        <strain evidence="2 3">CGMCC 4.7090</strain>
    </source>
</reference>
<dbReference type="Proteomes" id="UP000249341">
    <property type="component" value="Unassembled WGS sequence"/>
</dbReference>
<dbReference type="GO" id="GO:0007165">
    <property type="term" value="P:signal transduction"/>
    <property type="evidence" value="ECO:0007669"/>
    <property type="project" value="InterPro"/>
</dbReference>
<keyword evidence="3" id="KW-1185">Reference proteome</keyword>
<dbReference type="Gene3D" id="3.40.50.10140">
    <property type="entry name" value="Toll/interleukin-1 receptor homology (TIR) domain"/>
    <property type="match status" value="1"/>
</dbReference>
<dbReference type="EMBL" id="QLMJ01000024">
    <property type="protein sequence ID" value="RAK27131.1"/>
    <property type="molecule type" value="Genomic_DNA"/>
</dbReference>
<evidence type="ECO:0000259" key="1">
    <source>
        <dbReference type="Pfam" id="PF13676"/>
    </source>
</evidence>
<dbReference type="InterPro" id="IPR026367">
    <property type="entry name" value="FxsC_C"/>
</dbReference>
<dbReference type="AlphaFoldDB" id="A0A327YZ54"/>
<proteinExistence type="predicted"/>
<gene>
    <name evidence="2" type="ORF">B0I29_12418</name>
</gene>
<comment type="caution">
    <text evidence="2">The sequence shown here is derived from an EMBL/GenBank/DDBJ whole genome shotgun (WGS) entry which is preliminary data.</text>
</comment>
<organism evidence="2 3">
    <name type="scientific">Actinoplanes lutulentus</name>
    <dbReference type="NCBI Taxonomy" id="1287878"/>
    <lineage>
        <taxon>Bacteria</taxon>
        <taxon>Bacillati</taxon>
        <taxon>Actinomycetota</taxon>
        <taxon>Actinomycetes</taxon>
        <taxon>Micromonosporales</taxon>
        <taxon>Micromonosporaceae</taxon>
        <taxon>Actinoplanes</taxon>
    </lineage>
</organism>
<accession>A0A327YZ54</accession>
<dbReference type="Pfam" id="PF13676">
    <property type="entry name" value="TIR_2"/>
    <property type="match status" value="1"/>
</dbReference>
<dbReference type="InterPro" id="IPR000157">
    <property type="entry name" value="TIR_dom"/>
</dbReference>
<dbReference type="RefSeq" id="WP_146617038.1">
    <property type="nucleotide sequence ID" value="NZ_JACHWI010000004.1"/>
</dbReference>
<feature type="domain" description="TIR" evidence="1">
    <location>
        <begin position="59"/>
        <end position="143"/>
    </location>
</feature>
<evidence type="ECO:0000313" key="2">
    <source>
        <dbReference type="EMBL" id="RAK27131.1"/>
    </source>
</evidence>
<name>A0A327YZ54_9ACTN</name>
<dbReference type="InterPro" id="IPR035897">
    <property type="entry name" value="Toll_tir_struct_dom_sf"/>
</dbReference>
<dbReference type="OrthoDB" id="9150238at2"/>
<evidence type="ECO:0000313" key="3">
    <source>
        <dbReference type="Proteomes" id="UP000249341"/>
    </source>
</evidence>
<dbReference type="NCBIfam" id="TIGR04276">
    <property type="entry name" value="FxsC_Cterm"/>
    <property type="match status" value="1"/>
</dbReference>
<protein>
    <submittedName>
        <fullName evidence="2">FxsC-like protein</fullName>
    </submittedName>
</protein>